<dbReference type="InterPro" id="IPR010949">
    <property type="entry name" value="TonB_Hb/transfer/lactofer_rcpt"/>
</dbReference>
<dbReference type="Pfam" id="PF00593">
    <property type="entry name" value="TonB_dep_Rec_b-barrel"/>
    <property type="match status" value="1"/>
</dbReference>
<dbReference type="CDD" id="cd01347">
    <property type="entry name" value="ligand_gated_channel"/>
    <property type="match status" value="1"/>
</dbReference>
<dbReference type="PANTHER" id="PTHR30069:SF29">
    <property type="entry name" value="HEMOGLOBIN AND HEMOGLOBIN-HAPTOGLOBIN-BINDING PROTEIN 1-RELATED"/>
    <property type="match status" value="1"/>
</dbReference>
<keyword evidence="5 11" id="KW-0812">Transmembrane</keyword>
<keyword evidence="7 12" id="KW-0798">TonB box</keyword>
<gene>
    <name evidence="16" type="ORF">LNQ82_05110</name>
</gene>
<evidence type="ECO:0000256" key="2">
    <source>
        <dbReference type="ARBA" id="ARBA00009810"/>
    </source>
</evidence>
<evidence type="ECO:0000313" key="16">
    <source>
        <dbReference type="EMBL" id="URD68525.1"/>
    </source>
</evidence>
<feature type="compositionally biased region" description="Basic residues" evidence="13">
    <location>
        <begin position="1"/>
        <end position="17"/>
    </location>
</feature>
<keyword evidence="6" id="KW-0732">Signal</keyword>
<sequence length="874" mass="98112">MSSVHQKKKRHPNRRAVGKTPGGVAARSRSKADYKMHGRLSHRPVPTVLATYRNLAPAPISPYPCTVLSEQPKTSLWRAVLPALLLVPATAPALAADNNADEGKTLKQLEAVGKRRSSDKLGETRTKRKALDEQMVHDEHDLTRYETGVSVVEGGRTGSNGFAIRGVDKDRVAINVDGLAQAESRSSEAFQELFGAYGNYNANRNTAEIENFSEVTISKGADSLKSGSGALGGAVNYKTKSAEDYVHEDKPYYLGAKAGYLSRNKQRFSSITFAGKLGGWETLLVHTRRQGAETANRADEKETKLTSDTPISSVFNNSGSTRSEKAYGVSRGKPDPQTWENQTTLFKTGYRLNYNHYLGGVFEESRLERQTKELSNLWTPKNLGSEDPSGDVRHRNDVSYRRRIGFEYQGTLEKGPWDKLKLTWDKQKITMATWTWDLPANYLDKGFNSEALHMYRQIHQTTRRAALQADKHLPFERADWQIQYGGGLQTNDNDNDNVTYWVKLFAPHIATANRNDDIFLLKTRSKSRYIYWNNALSLGERRQWRLNMGVRYDRSVSNAKNDGNYTGTVAKVLPELGSSLKHGGTSYSLGVDWRPNNHLSLMAKASNGFRAPTTDELWLMFPHPDFYLKANPKLKSETARNLELGISANGKAGSFTLSGFNTRYRNFIELAYLGLGVMPFARDSFPAVVWQNQNRSSAYVRGLEWKSRWQLDSIGLPKGMYTGLTATYIKGKAKAADGKSYPINALSPWSAVWNIGYDAPSKKWGAALHLSHTARKKPQDTIHSNDDLSNPWPFAKHSKSYTIADASVYRHFGRHFTLRAGVNNLTNKKYYTWDALRSIREFGTVNRVDNKTHAGIDRFTSPGRNFNVTVEARF</sequence>
<evidence type="ECO:0000256" key="8">
    <source>
        <dbReference type="ARBA" id="ARBA00023136"/>
    </source>
</evidence>
<feature type="compositionally biased region" description="Polar residues" evidence="13">
    <location>
        <begin position="306"/>
        <end position="321"/>
    </location>
</feature>
<evidence type="ECO:0000259" key="14">
    <source>
        <dbReference type="Pfam" id="PF00593"/>
    </source>
</evidence>
<evidence type="ECO:0000256" key="12">
    <source>
        <dbReference type="RuleBase" id="RU003357"/>
    </source>
</evidence>
<dbReference type="InterPro" id="IPR012910">
    <property type="entry name" value="Plug_dom"/>
</dbReference>
<evidence type="ECO:0000256" key="10">
    <source>
        <dbReference type="ARBA" id="ARBA00023237"/>
    </source>
</evidence>
<name>A0AAE9HZ01_9NEIS</name>
<dbReference type="GO" id="GO:0009279">
    <property type="term" value="C:cell outer membrane"/>
    <property type="evidence" value="ECO:0007669"/>
    <property type="project" value="UniProtKB-SubCell"/>
</dbReference>
<feature type="region of interest" description="Disordered" evidence="13">
    <location>
        <begin position="1"/>
        <end position="36"/>
    </location>
</feature>
<feature type="compositionally biased region" description="Basic and acidic residues" evidence="13">
    <location>
        <begin position="296"/>
        <end position="305"/>
    </location>
</feature>
<comment type="subcellular location">
    <subcellularLocation>
        <location evidence="1 11">Cell outer membrane</location>
        <topology evidence="1 11">Multi-pass membrane protein</topology>
    </subcellularLocation>
</comment>
<dbReference type="EMBL" id="CP097501">
    <property type="protein sequence ID" value="URD68525.1"/>
    <property type="molecule type" value="Genomic_DNA"/>
</dbReference>
<accession>A0AAE9HZ01</accession>
<evidence type="ECO:0000256" key="3">
    <source>
        <dbReference type="ARBA" id="ARBA00022448"/>
    </source>
</evidence>
<dbReference type="Gene3D" id="2.170.130.10">
    <property type="entry name" value="TonB-dependent receptor, plug domain"/>
    <property type="match status" value="1"/>
</dbReference>
<evidence type="ECO:0000256" key="7">
    <source>
        <dbReference type="ARBA" id="ARBA00023077"/>
    </source>
</evidence>
<evidence type="ECO:0000256" key="4">
    <source>
        <dbReference type="ARBA" id="ARBA00022452"/>
    </source>
</evidence>
<dbReference type="PANTHER" id="PTHR30069">
    <property type="entry name" value="TONB-DEPENDENT OUTER MEMBRANE RECEPTOR"/>
    <property type="match status" value="1"/>
</dbReference>
<dbReference type="Proteomes" id="UP001056819">
    <property type="component" value="Chromosome"/>
</dbReference>
<dbReference type="SUPFAM" id="SSF56935">
    <property type="entry name" value="Porins"/>
    <property type="match status" value="1"/>
</dbReference>
<proteinExistence type="inferred from homology"/>
<evidence type="ECO:0000313" key="17">
    <source>
        <dbReference type="Proteomes" id="UP001056819"/>
    </source>
</evidence>
<keyword evidence="3 11" id="KW-0813">Transport</keyword>
<keyword evidence="10 11" id="KW-0998">Cell outer membrane</keyword>
<feature type="domain" description="TonB-dependent receptor plug" evidence="15">
    <location>
        <begin position="127"/>
        <end position="234"/>
    </location>
</feature>
<evidence type="ECO:0000256" key="6">
    <source>
        <dbReference type="ARBA" id="ARBA00022729"/>
    </source>
</evidence>
<keyword evidence="9 16" id="KW-0675">Receptor</keyword>
<keyword evidence="4 11" id="KW-1134">Transmembrane beta strand</keyword>
<dbReference type="InterPro" id="IPR039426">
    <property type="entry name" value="TonB-dep_rcpt-like"/>
</dbReference>
<feature type="domain" description="TonB-dependent receptor-like beta-barrel" evidence="14">
    <location>
        <begin position="346"/>
        <end position="825"/>
    </location>
</feature>
<dbReference type="RefSeq" id="WP_246327830.1">
    <property type="nucleotide sequence ID" value="NZ_CP097501.1"/>
</dbReference>
<dbReference type="GO" id="GO:0044718">
    <property type="term" value="P:siderophore transmembrane transport"/>
    <property type="evidence" value="ECO:0007669"/>
    <property type="project" value="TreeGrafter"/>
</dbReference>
<evidence type="ECO:0000259" key="15">
    <source>
        <dbReference type="Pfam" id="PF07715"/>
    </source>
</evidence>
<dbReference type="InterPro" id="IPR000531">
    <property type="entry name" value="Beta-barrel_TonB"/>
</dbReference>
<evidence type="ECO:0000256" key="1">
    <source>
        <dbReference type="ARBA" id="ARBA00004571"/>
    </source>
</evidence>
<evidence type="ECO:0000256" key="13">
    <source>
        <dbReference type="SAM" id="MobiDB-lite"/>
    </source>
</evidence>
<dbReference type="GO" id="GO:0015344">
    <property type="term" value="F:siderophore uptake transmembrane transporter activity"/>
    <property type="evidence" value="ECO:0007669"/>
    <property type="project" value="TreeGrafter"/>
</dbReference>
<keyword evidence="8 11" id="KW-0472">Membrane</keyword>
<dbReference type="PROSITE" id="PS52016">
    <property type="entry name" value="TONB_DEPENDENT_REC_3"/>
    <property type="match status" value="1"/>
</dbReference>
<comment type="similarity">
    <text evidence="2 11 12">Belongs to the TonB-dependent receptor family.</text>
</comment>
<dbReference type="InterPro" id="IPR036942">
    <property type="entry name" value="Beta-barrel_TonB_sf"/>
</dbReference>
<evidence type="ECO:0000256" key="5">
    <source>
        <dbReference type="ARBA" id="ARBA00022692"/>
    </source>
</evidence>
<reference evidence="16" key="1">
    <citation type="submission" date="2022-05" db="EMBL/GenBank/DDBJ databases">
        <title>Alysiella filiformis genome sequencing.</title>
        <authorList>
            <person name="Viehboeck T."/>
        </authorList>
    </citation>
    <scope>NUCLEOTIDE SEQUENCE</scope>
    <source>
        <strain evidence="16">DSM 2580</strain>
    </source>
</reference>
<dbReference type="NCBIfam" id="TIGR01786">
    <property type="entry name" value="TonB-hemlactrns"/>
    <property type="match status" value="1"/>
</dbReference>
<dbReference type="Pfam" id="PF07715">
    <property type="entry name" value="Plug"/>
    <property type="match status" value="1"/>
</dbReference>
<organism evidence="16 17">
    <name type="scientific">Conchiformibius steedae DSM 2580</name>
    <dbReference type="NCBI Taxonomy" id="1121352"/>
    <lineage>
        <taxon>Bacteria</taxon>
        <taxon>Pseudomonadati</taxon>
        <taxon>Pseudomonadota</taxon>
        <taxon>Betaproteobacteria</taxon>
        <taxon>Neisseriales</taxon>
        <taxon>Neisseriaceae</taxon>
        <taxon>Conchiformibius</taxon>
    </lineage>
</organism>
<dbReference type="AlphaFoldDB" id="A0AAE9HZ01"/>
<dbReference type="InterPro" id="IPR037066">
    <property type="entry name" value="Plug_dom_sf"/>
</dbReference>
<feature type="region of interest" description="Disordered" evidence="13">
    <location>
        <begin position="291"/>
        <end position="339"/>
    </location>
</feature>
<evidence type="ECO:0000256" key="11">
    <source>
        <dbReference type="PROSITE-ProRule" id="PRU01360"/>
    </source>
</evidence>
<evidence type="ECO:0000256" key="9">
    <source>
        <dbReference type="ARBA" id="ARBA00023170"/>
    </source>
</evidence>
<dbReference type="Gene3D" id="2.40.170.20">
    <property type="entry name" value="TonB-dependent receptor, beta-barrel domain"/>
    <property type="match status" value="1"/>
</dbReference>
<protein>
    <submittedName>
        <fullName evidence="16">TonB-dependent hemoglobin/transferrin/lactoferrin family receptor</fullName>
    </submittedName>
</protein>